<dbReference type="InterPro" id="IPR042070">
    <property type="entry name" value="PucR_C-HTH_sf"/>
</dbReference>
<accession>A0A0M0GRM9</accession>
<dbReference type="RefSeq" id="WP_053427633.1">
    <property type="nucleotide sequence ID" value="NZ_LGUE01000001.1"/>
</dbReference>
<dbReference type="PATRIC" id="fig|189381.12.peg.1892"/>
<dbReference type="Pfam" id="PF13556">
    <property type="entry name" value="HTH_30"/>
    <property type="match status" value="1"/>
</dbReference>
<reference evidence="3" key="1">
    <citation type="submission" date="2015-07" db="EMBL/GenBank/DDBJ databases">
        <title>Fjat-14235 jcm11544.</title>
        <authorList>
            <person name="Liu B."/>
            <person name="Wang J."/>
            <person name="Zhu Y."/>
            <person name="Liu G."/>
            <person name="Chen Q."/>
            <person name="Chen Z."/>
            <person name="Lan J."/>
            <person name="Che J."/>
            <person name="Ge C."/>
            <person name="Shi H."/>
            <person name="Pan Z."/>
            <person name="Liu X."/>
        </authorList>
    </citation>
    <scope>NUCLEOTIDE SEQUENCE [LARGE SCALE GENOMIC DNA]</scope>
    <source>
        <strain evidence="3">JCM 11544</strain>
    </source>
</reference>
<dbReference type="Proteomes" id="UP000037405">
    <property type="component" value="Unassembled WGS sequence"/>
</dbReference>
<evidence type="ECO:0000259" key="1">
    <source>
        <dbReference type="Pfam" id="PF13556"/>
    </source>
</evidence>
<dbReference type="EMBL" id="LGUE01000001">
    <property type="protein sequence ID" value="KON92479.1"/>
    <property type="molecule type" value="Genomic_DNA"/>
</dbReference>
<dbReference type="PANTHER" id="PTHR33744:SF15">
    <property type="entry name" value="CARBOHYDRATE DIACID REGULATOR"/>
    <property type="match status" value="1"/>
</dbReference>
<gene>
    <name evidence="2" type="ORF">AF331_08580</name>
</gene>
<proteinExistence type="predicted"/>
<dbReference type="OrthoDB" id="9792148at2"/>
<comment type="caution">
    <text evidence="2">The sequence shown here is derived from an EMBL/GenBank/DDBJ whole genome shotgun (WGS) entry which is preliminary data.</text>
</comment>
<name>A0A0M0GRM9_9BACI</name>
<dbReference type="InterPro" id="IPR025736">
    <property type="entry name" value="PucR_C-HTH_dom"/>
</dbReference>
<evidence type="ECO:0000313" key="3">
    <source>
        <dbReference type="Proteomes" id="UP000037405"/>
    </source>
</evidence>
<dbReference type="PANTHER" id="PTHR33744">
    <property type="entry name" value="CARBOHYDRATE DIACID REGULATOR"/>
    <property type="match status" value="1"/>
</dbReference>
<dbReference type="SUPFAM" id="SSF46689">
    <property type="entry name" value="Homeodomain-like"/>
    <property type="match status" value="1"/>
</dbReference>
<protein>
    <recommendedName>
        <fullName evidence="1">PucR C-terminal helix-turn-helix domain-containing protein</fullName>
    </recommendedName>
</protein>
<dbReference type="InterPro" id="IPR009057">
    <property type="entry name" value="Homeodomain-like_sf"/>
</dbReference>
<dbReference type="InterPro" id="IPR051448">
    <property type="entry name" value="CdaR-like_regulators"/>
</dbReference>
<dbReference type="AlphaFoldDB" id="A0A0M0GRM9"/>
<keyword evidence="3" id="KW-1185">Reference proteome</keyword>
<evidence type="ECO:0000313" key="2">
    <source>
        <dbReference type="EMBL" id="KON92479.1"/>
    </source>
</evidence>
<dbReference type="STRING" id="189381.GCA_900166615_02536"/>
<dbReference type="Gene3D" id="1.10.10.2840">
    <property type="entry name" value="PucR C-terminal helix-turn-helix domain"/>
    <property type="match status" value="1"/>
</dbReference>
<feature type="domain" description="PucR C-terminal helix-turn-helix" evidence="1">
    <location>
        <begin position="239"/>
        <end position="292"/>
    </location>
</feature>
<sequence>MLTSLLKKYPEAAVRSSRPGTLDFGKAWFTNEEEDTFIGIDRNKITEEEVELLKCLFIEVGSPVTLLNGSFEAREWFSFLYEGGHQPRISQDEYRIIQFSMNGEIEHSMMKEAFYHLLPEGVQSVLFSDGTGLFIERKSNEVLDHEQLFTISHVIESDFFVSTLFFTGQFHTLGPGFPEAFSFERELFTMPASLSHSVIHSVESLLPSFLLHCMPPEWKTHLLGHVITILEEDPDWTQIIKVFLENQANVSQTAKKLFMHRNSVQYRIERFIDKTGIDIRSFQGAILAYLACLDHLHDKVNKEEE</sequence>
<organism evidence="2 3">
    <name type="scientific">Rossellomorea marisflavi</name>
    <dbReference type="NCBI Taxonomy" id="189381"/>
    <lineage>
        <taxon>Bacteria</taxon>
        <taxon>Bacillati</taxon>
        <taxon>Bacillota</taxon>
        <taxon>Bacilli</taxon>
        <taxon>Bacillales</taxon>
        <taxon>Bacillaceae</taxon>
        <taxon>Rossellomorea</taxon>
    </lineage>
</organism>